<dbReference type="EMBL" id="JBBPBN010000050">
    <property type="protein sequence ID" value="KAK8992694.1"/>
    <property type="molecule type" value="Genomic_DNA"/>
</dbReference>
<protein>
    <submittedName>
        <fullName evidence="1">Uncharacterized protein</fullName>
    </submittedName>
</protein>
<proteinExistence type="predicted"/>
<evidence type="ECO:0000313" key="2">
    <source>
        <dbReference type="Proteomes" id="UP001396334"/>
    </source>
</evidence>
<organism evidence="1 2">
    <name type="scientific">Hibiscus sabdariffa</name>
    <name type="common">roselle</name>
    <dbReference type="NCBI Taxonomy" id="183260"/>
    <lineage>
        <taxon>Eukaryota</taxon>
        <taxon>Viridiplantae</taxon>
        <taxon>Streptophyta</taxon>
        <taxon>Embryophyta</taxon>
        <taxon>Tracheophyta</taxon>
        <taxon>Spermatophyta</taxon>
        <taxon>Magnoliopsida</taxon>
        <taxon>eudicotyledons</taxon>
        <taxon>Gunneridae</taxon>
        <taxon>Pentapetalae</taxon>
        <taxon>rosids</taxon>
        <taxon>malvids</taxon>
        <taxon>Malvales</taxon>
        <taxon>Malvaceae</taxon>
        <taxon>Malvoideae</taxon>
        <taxon>Hibiscus</taxon>
    </lineage>
</organism>
<dbReference type="Proteomes" id="UP001396334">
    <property type="component" value="Unassembled WGS sequence"/>
</dbReference>
<evidence type="ECO:0000313" key="1">
    <source>
        <dbReference type="EMBL" id="KAK8992694.1"/>
    </source>
</evidence>
<name>A0ABR2PW82_9ROSI</name>
<reference evidence="1 2" key="1">
    <citation type="journal article" date="2024" name="G3 (Bethesda)">
        <title>Genome assembly of Hibiscus sabdariffa L. provides insights into metabolisms of medicinal natural products.</title>
        <authorList>
            <person name="Kim T."/>
        </authorList>
    </citation>
    <scope>NUCLEOTIDE SEQUENCE [LARGE SCALE GENOMIC DNA]</scope>
    <source>
        <strain evidence="1">TK-2024</strain>
        <tissue evidence="1">Old leaves</tissue>
    </source>
</reference>
<accession>A0ABR2PW82</accession>
<keyword evidence="2" id="KW-1185">Reference proteome</keyword>
<comment type="caution">
    <text evidence="1">The sequence shown here is derived from an EMBL/GenBank/DDBJ whole genome shotgun (WGS) entry which is preliminary data.</text>
</comment>
<gene>
    <name evidence="1" type="ORF">V6N11_048766</name>
</gene>
<sequence length="81" mass="9318">MVRKLAALELGLWLEFRGLKRVLPFYLSTVSNVRLFASCEDSTVKSICKRAVVAWQSYTNLVIHCDLIIFVWTPTQKNQNS</sequence>